<dbReference type="PANTHER" id="PTHR45266">
    <property type="entry name" value="OXALOACETATE DECARBOXYLASE ALPHA CHAIN"/>
    <property type="match status" value="1"/>
</dbReference>
<dbReference type="InterPro" id="IPR001882">
    <property type="entry name" value="Biotin_BS"/>
</dbReference>
<accession>A0A9D1Y8Z8</accession>
<dbReference type="Gene3D" id="2.40.50.100">
    <property type="match status" value="1"/>
</dbReference>
<keyword evidence="1" id="KW-0092">Biotin</keyword>
<comment type="caution">
    <text evidence="4">The sequence shown here is derived from an EMBL/GenBank/DDBJ whole genome shotgun (WGS) entry which is preliminary data.</text>
</comment>
<sequence length="126" mass="12442">MKYIVTLNGNQYEVEVEKGQATAVYTGPAPAAAPAPAPAAPAPAAAPATPAAPAGAGEAVTSPMPGNILAVNCSAGQAVKAGDILFVLEAMKMENEICAPKDGTVTAVMTTKGFTVETGTPLCTLA</sequence>
<dbReference type="AlphaFoldDB" id="A0A9D1Y8Z8"/>
<dbReference type="EMBL" id="DXDX01000087">
    <property type="protein sequence ID" value="HIY21222.1"/>
    <property type="molecule type" value="Genomic_DNA"/>
</dbReference>
<dbReference type="SUPFAM" id="SSF51230">
    <property type="entry name" value="Single hybrid motif"/>
    <property type="match status" value="1"/>
</dbReference>
<dbReference type="InterPro" id="IPR000089">
    <property type="entry name" value="Biotin_lipoyl"/>
</dbReference>
<feature type="compositionally biased region" description="Pro residues" evidence="2">
    <location>
        <begin position="31"/>
        <end position="41"/>
    </location>
</feature>
<evidence type="ECO:0000256" key="1">
    <source>
        <dbReference type="ARBA" id="ARBA00023267"/>
    </source>
</evidence>
<evidence type="ECO:0000313" key="5">
    <source>
        <dbReference type="Proteomes" id="UP000823868"/>
    </source>
</evidence>
<dbReference type="FunFam" id="2.40.50.100:FF:000003">
    <property type="entry name" value="Acetyl-CoA carboxylase biotin carboxyl carrier protein"/>
    <property type="match status" value="1"/>
</dbReference>
<evidence type="ECO:0000259" key="3">
    <source>
        <dbReference type="PROSITE" id="PS50968"/>
    </source>
</evidence>
<dbReference type="CDD" id="cd06850">
    <property type="entry name" value="biotinyl_domain"/>
    <property type="match status" value="1"/>
</dbReference>
<dbReference type="Pfam" id="PF00364">
    <property type="entry name" value="Biotin_lipoyl"/>
    <property type="match status" value="1"/>
</dbReference>
<organism evidence="4 5">
    <name type="scientific">Candidatus Flavonifractor merdigallinarum</name>
    <dbReference type="NCBI Taxonomy" id="2838589"/>
    <lineage>
        <taxon>Bacteria</taxon>
        <taxon>Bacillati</taxon>
        <taxon>Bacillota</taxon>
        <taxon>Clostridia</taxon>
        <taxon>Eubacteriales</taxon>
        <taxon>Oscillospiraceae</taxon>
        <taxon>Flavonifractor</taxon>
    </lineage>
</organism>
<protein>
    <submittedName>
        <fullName evidence="4">Biotin/lipoyl-binding protein</fullName>
    </submittedName>
</protein>
<feature type="compositionally biased region" description="Low complexity" evidence="2">
    <location>
        <begin position="42"/>
        <end position="59"/>
    </location>
</feature>
<dbReference type="Proteomes" id="UP000823868">
    <property type="component" value="Unassembled WGS sequence"/>
</dbReference>
<reference evidence="4" key="1">
    <citation type="journal article" date="2021" name="PeerJ">
        <title>Extensive microbial diversity within the chicken gut microbiome revealed by metagenomics and culture.</title>
        <authorList>
            <person name="Gilroy R."/>
            <person name="Ravi A."/>
            <person name="Getino M."/>
            <person name="Pursley I."/>
            <person name="Horton D.L."/>
            <person name="Alikhan N.F."/>
            <person name="Baker D."/>
            <person name="Gharbi K."/>
            <person name="Hall N."/>
            <person name="Watson M."/>
            <person name="Adriaenssens E.M."/>
            <person name="Foster-Nyarko E."/>
            <person name="Jarju S."/>
            <person name="Secka A."/>
            <person name="Antonio M."/>
            <person name="Oren A."/>
            <person name="Chaudhuri R.R."/>
            <person name="La Ragione R."/>
            <person name="Hildebrand F."/>
            <person name="Pallen M.J."/>
        </authorList>
    </citation>
    <scope>NUCLEOTIDE SEQUENCE</scope>
    <source>
        <strain evidence="4">ChiBcec16_6824</strain>
    </source>
</reference>
<dbReference type="InterPro" id="IPR011053">
    <property type="entry name" value="Single_hybrid_motif"/>
</dbReference>
<dbReference type="PROSITE" id="PS00188">
    <property type="entry name" value="BIOTIN"/>
    <property type="match status" value="1"/>
</dbReference>
<evidence type="ECO:0000256" key="2">
    <source>
        <dbReference type="SAM" id="MobiDB-lite"/>
    </source>
</evidence>
<gene>
    <name evidence="4" type="ORF">H9841_04890</name>
</gene>
<dbReference type="PROSITE" id="PS50968">
    <property type="entry name" value="BIOTINYL_LIPOYL"/>
    <property type="match status" value="1"/>
</dbReference>
<feature type="region of interest" description="Disordered" evidence="2">
    <location>
        <begin position="27"/>
        <end position="59"/>
    </location>
</feature>
<name>A0A9D1Y8Z8_9FIRM</name>
<evidence type="ECO:0000313" key="4">
    <source>
        <dbReference type="EMBL" id="HIY21222.1"/>
    </source>
</evidence>
<proteinExistence type="predicted"/>
<dbReference type="InterPro" id="IPR050709">
    <property type="entry name" value="Biotin_Carboxyl_Carrier/Decarb"/>
</dbReference>
<feature type="domain" description="Lipoyl-binding" evidence="3">
    <location>
        <begin position="51"/>
        <end position="126"/>
    </location>
</feature>
<dbReference type="PANTHER" id="PTHR45266:SF3">
    <property type="entry name" value="OXALOACETATE DECARBOXYLASE ALPHA CHAIN"/>
    <property type="match status" value="1"/>
</dbReference>
<reference evidence="4" key="2">
    <citation type="submission" date="2021-04" db="EMBL/GenBank/DDBJ databases">
        <authorList>
            <person name="Gilroy R."/>
        </authorList>
    </citation>
    <scope>NUCLEOTIDE SEQUENCE</scope>
    <source>
        <strain evidence="4">ChiBcec16_6824</strain>
    </source>
</reference>